<feature type="binding site" evidence="7">
    <location>
        <position position="394"/>
    </location>
    <ligand>
        <name>Zn(2+)</name>
        <dbReference type="ChEBI" id="CHEBI:29105"/>
        <label>2</label>
    </ligand>
</feature>
<comment type="similarity">
    <text evidence="2">Belongs to the peptidase M20 family.</text>
</comment>
<dbReference type="Pfam" id="PF01546">
    <property type="entry name" value="Peptidase_M20"/>
    <property type="match status" value="1"/>
</dbReference>
<evidence type="ECO:0000313" key="9">
    <source>
        <dbReference type="Proteomes" id="UP000285908"/>
    </source>
</evidence>
<comment type="cofactor">
    <cofactor evidence="1">
        <name>Mn(2+)</name>
        <dbReference type="ChEBI" id="CHEBI:29035"/>
    </cofactor>
</comment>
<keyword evidence="9" id="KW-1185">Reference proteome</keyword>
<protein>
    <submittedName>
        <fullName evidence="8">Zn-dependent hydrolase</fullName>
    </submittedName>
</protein>
<dbReference type="Gene3D" id="3.30.70.360">
    <property type="match status" value="1"/>
</dbReference>
<dbReference type="PIRSF" id="PIRSF001235">
    <property type="entry name" value="Amidase_carbamoylase"/>
    <property type="match status" value="1"/>
</dbReference>
<keyword evidence="7" id="KW-0862">Zinc</keyword>
<feature type="binding site" evidence="7">
    <location>
        <position position="196"/>
    </location>
    <ligand>
        <name>Zn(2+)</name>
        <dbReference type="ChEBI" id="CHEBI:29105"/>
        <label>1</label>
    </ligand>
</feature>
<organism evidence="8 9">
    <name type="scientific">Mesobaculum littorinae</name>
    <dbReference type="NCBI Taxonomy" id="2486419"/>
    <lineage>
        <taxon>Bacteria</taxon>
        <taxon>Pseudomonadati</taxon>
        <taxon>Pseudomonadota</taxon>
        <taxon>Alphaproteobacteria</taxon>
        <taxon>Rhodobacterales</taxon>
        <taxon>Roseobacteraceae</taxon>
        <taxon>Mesobaculum</taxon>
    </lineage>
</organism>
<dbReference type="NCBIfam" id="TIGR01879">
    <property type="entry name" value="hydantase"/>
    <property type="match status" value="1"/>
</dbReference>
<dbReference type="SUPFAM" id="SSF55031">
    <property type="entry name" value="Bacterial exopeptidase dimerisation domain"/>
    <property type="match status" value="1"/>
</dbReference>
<feature type="binding site" evidence="7">
    <location>
        <position position="96"/>
    </location>
    <ligand>
        <name>Zn(2+)</name>
        <dbReference type="ChEBI" id="CHEBI:29105"/>
        <label>1</label>
    </ligand>
</feature>
<evidence type="ECO:0000256" key="5">
    <source>
        <dbReference type="ARBA" id="ARBA00022801"/>
    </source>
</evidence>
<keyword evidence="5 8" id="KW-0378">Hydrolase</keyword>
<keyword evidence="4 7" id="KW-0479">Metal-binding</keyword>
<dbReference type="Proteomes" id="UP000285908">
    <property type="component" value="Unassembled WGS sequence"/>
</dbReference>
<feature type="binding site" evidence="7">
    <location>
        <position position="96"/>
    </location>
    <ligand>
        <name>Zn(2+)</name>
        <dbReference type="ChEBI" id="CHEBI:29105"/>
        <label>2</label>
    </ligand>
</feature>
<dbReference type="InterPro" id="IPR002933">
    <property type="entry name" value="Peptidase_M20"/>
</dbReference>
<evidence type="ECO:0000256" key="1">
    <source>
        <dbReference type="ARBA" id="ARBA00001936"/>
    </source>
</evidence>
<evidence type="ECO:0000256" key="2">
    <source>
        <dbReference type="ARBA" id="ARBA00006153"/>
    </source>
</evidence>
<dbReference type="InterPro" id="IPR036264">
    <property type="entry name" value="Bact_exopeptidase_dim_dom"/>
</dbReference>
<dbReference type="OrthoDB" id="9808195at2"/>
<gene>
    <name evidence="8" type="ORF">EKE94_12595</name>
</gene>
<feature type="binding site" evidence="7">
    <location>
        <position position="131"/>
    </location>
    <ligand>
        <name>Zn(2+)</name>
        <dbReference type="ChEBI" id="CHEBI:29105"/>
        <label>2</label>
    </ligand>
</feature>
<dbReference type="GO" id="GO:0016813">
    <property type="term" value="F:hydrolase activity, acting on carbon-nitrogen (but not peptide) bonds, in linear amidines"/>
    <property type="evidence" value="ECO:0007669"/>
    <property type="project" value="InterPro"/>
</dbReference>
<comment type="cofactor">
    <cofactor evidence="7">
        <name>Zn(2+)</name>
        <dbReference type="ChEBI" id="CHEBI:29105"/>
    </cofactor>
    <text evidence="7">Binds 2 Zn(2+) ions per subunit.</text>
</comment>
<dbReference type="InterPro" id="IPR010158">
    <property type="entry name" value="Amidase_Cbmase"/>
</dbReference>
<reference evidence="8 9" key="1">
    <citation type="submission" date="2018-11" db="EMBL/GenBank/DDBJ databases">
        <title>Mesobaculum littorinae gen. nov., sp. nov., isolated from Littorina scabra that represents a novel genus of the order Rhodobacteraceae.</title>
        <authorList>
            <person name="Li F."/>
        </authorList>
    </citation>
    <scope>NUCLEOTIDE SEQUENCE [LARGE SCALE GENOMIC DNA]</scope>
    <source>
        <strain evidence="8 9">M0103</strain>
    </source>
</reference>
<feature type="binding site" evidence="7">
    <location>
        <position position="85"/>
    </location>
    <ligand>
        <name>Zn(2+)</name>
        <dbReference type="ChEBI" id="CHEBI:29105"/>
        <label>1</label>
    </ligand>
</feature>
<name>A0A438AF92_9RHOB</name>
<evidence type="ECO:0000256" key="6">
    <source>
        <dbReference type="ARBA" id="ARBA00023211"/>
    </source>
</evidence>
<dbReference type="GO" id="GO:0046872">
    <property type="term" value="F:metal ion binding"/>
    <property type="evidence" value="ECO:0007669"/>
    <property type="project" value="UniProtKB-KW"/>
</dbReference>
<proteinExistence type="inferred from homology"/>
<evidence type="ECO:0000256" key="7">
    <source>
        <dbReference type="PIRSR" id="PIRSR001235-1"/>
    </source>
</evidence>
<dbReference type="AlphaFoldDB" id="A0A438AF92"/>
<comment type="subunit">
    <text evidence="3">Homodimer.</text>
</comment>
<evidence type="ECO:0000313" key="8">
    <source>
        <dbReference type="EMBL" id="RVV97393.1"/>
    </source>
</evidence>
<evidence type="ECO:0000256" key="4">
    <source>
        <dbReference type="ARBA" id="ARBA00022723"/>
    </source>
</evidence>
<evidence type="ECO:0000256" key="3">
    <source>
        <dbReference type="ARBA" id="ARBA00011738"/>
    </source>
</evidence>
<dbReference type="PANTHER" id="PTHR32494">
    <property type="entry name" value="ALLANTOATE DEIMINASE-RELATED"/>
    <property type="match status" value="1"/>
</dbReference>
<dbReference type="RefSeq" id="WP_127906989.1">
    <property type="nucleotide sequence ID" value="NZ_RQXX01000004.1"/>
</dbReference>
<dbReference type="SUPFAM" id="SSF53187">
    <property type="entry name" value="Zn-dependent exopeptidases"/>
    <property type="match status" value="1"/>
</dbReference>
<dbReference type="Gene3D" id="3.40.630.10">
    <property type="entry name" value="Zn peptidases"/>
    <property type="match status" value="1"/>
</dbReference>
<keyword evidence="6" id="KW-0464">Manganese</keyword>
<dbReference type="PANTHER" id="PTHR32494:SF19">
    <property type="entry name" value="ALLANTOATE DEIMINASE-RELATED"/>
    <property type="match status" value="1"/>
</dbReference>
<comment type="caution">
    <text evidence="8">The sequence shown here is derived from an EMBL/GenBank/DDBJ whole genome shotgun (WGS) entry which is preliminary data.</text>
</comment>
<sequence>MTDLPRLDDHALAARLLDEVAAMSPDTAGVSRPAFSALETRVLDHLSAAARGLGLAVDTDAGGNRVFRLPGDSTPGARHILIGSHVDSVPQGGNFDGLAGVVAGLLVLARLRRSSQRPPLPVRVIAMRGEESAWFGPCYIASKLLTGAITADELGSTHRGDGRPLSAHIAECGIAGAAPGRALADLSNVATYLELHIEQGPLLVEKGIPAATVTGIRGNFRHRAARCLGEAGHSGAVPRAYRHDPVMGFAELMHRLDETWDQTLQRGGDLVLTCGILGTDPDRHAIARIPGELTFSLDIRSQSADTLVAMKELLHRDISEIEAARGLRFDLGPEIPAAPAMMDPDVVMGLESAMARAGQDPFLMPSGGGHDAAVFAQAGIPAGMVFVRNRNGSHNPDEAMEVADLIAGTDILSHYVTDPAR</sequence>
<dbReference type="EMBL" id="RQXX01000004">
    <property type="protein sequence ID" value="RVV97393.1"/>
    <property type="molecule type" value="Genomic_DNA"/>
</dbReference>
<accession>A0A438AF92</accession>